<dbReference type="PANTHER" id="PTHR18964">
    <property type="entry name" value="ROK (REPRESSOR, ORF, KINASE) FAMILY"/>
    <property type="match status" value="1"/>
</dbReference>
<dbReference type="Gene3D" id="3.30.420.40">
    <property type="match status" value="2"/>
</dbReference>
<dbReference type="Proteomes" id="UP000285596">
    <property type="component" value="Unassembled WGS sequence"/>
</dbReference>
<dbReference type="InterPro" id="IPR000600">
    <property type="entry name" value="ROK"/>
</dbReference>
<reference evidence="2 3" key="1">
    <citation type="submission" date="2018-08" db="EMBL/GenBank/DDBJ databases">
        <title>Streptomyces globisporus 1912-4Crt, whole genome shotgun sequence.</title>
        <authorList>
            <person name="Matselyukh B."/>
        </authorList>
    </citation>
    <scope>NUCLEOTIDE SEQUENCE [LARGE SCALE GENOMIC DNA]</scope>
    <source>
        <strain evidence="2 3">1912-4Crt</strain>
    </source>
</reference>
<dbReference type="AlphaFoldDB" id="A0A423UU05"/>
<gene>
    <name evidence="2" type="ORF">D3105_25175</name>
</gene>
<dbReference type="PROSITE" id="PS01125">
    <property type="entry name" value="ROK"/>
    <property type="match status" value="1"/>
</dbReference>
<comment type="caution">
    <text evidence="2">The sequence shown here is derived from an EMBL/GenBank/DDBJ whole genome shotgun (WGS) entry which is preliminary data.</text>
</comment>
<dbReference type="InterPro" id="IPR043129">
    <property type="entry name" value="ATPase_NBD"/>
</dbReference>
<proteinExistence type="inferred from homology"/>
<dbReference type="InterPro" id="IPR049874">
    <property type="entry name" value="ROK_cs"/>
</dbReference>
<evidence type="ECO:0000313" key="3">
    <source>
        <dbReference type="Proteomes" id="UP000285596"/>
    </source>
</evidence>
<dbReference type="SUPFAM" id="SSF53067">
    <property type="entry name" value="Actin-like ATPase domain"/>
    <property type="match status" value="1"/>
</dbReference>
<organism evidence="2 3">
    <name type="scientific">Streptomyces globisporus</name>
    <dbReference type="NCBI Taxonomy" id="1908"/>
    <lineage>
        <taxon>Bacteria</taxon>
        <taxon>Bacillati</taxon>
        <taxon>Actinomycetota</taxon>
        <taxon>Actinomycetes</taxon>
        <taxon>Kitasatosporales</taxon>
        <taxon>Streptomycetaceae</taxon>
        <taxon>Streptomyces</taxon>
    </lineage>
</organism>
<comment type="similarity">
    <text evidence="1">Belongs to the ROK (NagC/XylR) family.</text>
</comment>
<name>A0A423UU05_STRGL</name>
<accession>A0A423UU05</accession>
<dbReference type="PANTHER" id="PTHR18964:SF169">
    <property type="entry name" value="N-ACETYLMANNOSAMINE KINASE"/>
    <property type="match status" value="1"/>
</dbReference>
<dbReference type="EMBL" id="QWFA01000158">
    <property type="protein sequence ID" value="ROV65845.1"/>
    <property type="molecule type" value="Genomic_DNA"/>
</dbReference>
<evidence type="ECO:0000256" key="1">
    <source>
        <dbReference type="ARBA" id="ARBA00006479"/>
    </source>
</evidence>
<protein>
    <submittedName>
        <fullName evidence="2">ROK family protein</fullName>
    </submittedName>
</protein>
<sequence>MWRAHRVTYDAPKQRGITVSSRQSKFPLPNDGLIAALDIGGTKIAGALVDQDGVLIHRARRTTPARESADVLLGAVYDVLGSLAASPLWERVGAVGIGSAGPIDLAHGTVSPVNIPAWRNFPLAESVTRHPDVGHRQVTLAGDAVAMTAAEHRHGAARGHRNALCLVVSTGVGAGLVLNGSVYHGLTGNAGHLGHISIDFDGEACPCGARGCLEAIASGTAITRHALALGWQAPLTADTAGVAASARAGEAAAIDAFDRAARALAAGIAATAALIEIDIAVVGGGVAQAGEVFFEPLARHLRRYAAMPFLKELRVVPAELGPDAGLVGAAVLASAGDSAVPVMLGHGSR</sequence>
<evidence type="ECO:0000313" key="2">
    <source>
        <dbReference type="EMBL" id="ROV65845.1"/>
    </source>
</evidence>
<dbReference type="Pfam" id="PF00480">
    <property type="entry name" value="ROK"/>
    <property type="match status" value="1"/>
</dbReference>